<accession>A0A928Z9R6</accession>
<keyword evidence="1" id="KW-0732">Signal</keyword>
<keyword evidence="3" id="KW-1185">Reference proteome</keyword>
<proteinExistence type="predicted"/>
<feature type="chain" id="PRO_5037277336" description="Bacterial OB-fold domain-containing protein" evidence="1">
    <location>
        <begin position="36"/>
        <end position="157"/>
    </location>
</feature>
<sequence length="157" mass="17733">MSLLSRKNSSVGYRVGQVFLLTLLCCFTAIETAKAEDSVETTVDTITDVTDEFVGETVTITGEIDRIVSPNSLQLQEDEEFLDILNMDNILIVGIDVEANNLAQGQRIQVTGEVREFVRSEWDEDYYLTSDLELVEVLEVEYEKEPIVYADSVQILR</sequence>
<feature type="signal peptide" evidence="1">
    <location>
        <begin position="1"/>
        <end position="35"/>
    </location>
</feature>
<organism evidence="2 3">
    <name type="scientific">Zarconia navalis LEGE 11467</name>
    <dbReference type="NCBI Taxonomy" id="1828826"/>
    <lineage>
        <taxon>Bacteria</taxon>
        <taxon>Bacillati</taxon>
        <taxon>Cyanobacteriota</taxon>
        <taxon>Cyanophyceae</taxon>
        <taxon>Oscillatoriophycideae</taxon>
        <taxon>Oscillatoriales</taxon>
        <taxon>Oscillatoriales incertae sedis</taxon>
        <taxon>Zarconia</taxon>
        <taxon>Zarconia navalis</taxon>
    </lineage>
</organism>
<dbReference type="AlphaFoldDB" id="A0A928Z9R6"/>
<evidence type="ECO:0000313" key="3">
    <source>
        <dbReference type="Proteomes" id="UP000621799"/>
    </source>
</evidence>
<reference evidence="2" key="1">
    <citation type="submission" date="2020-10" db="EMBL/GenBank/DDBJ databases">
        <authorList>
            <person name="Castelo-Branco R."/>
            <person name="Eusebio N."/>
            <person name="Adriana R."/>
            <person name="Vieira A."/>
            <person name="Brugerolle De Fraissinette N."/>
            <person name="Rezende De Castro R."/>
            <person name="Schneider M.P."/>
            <person name="Vasconcelos V."/>
            <person name="Leao P.N."/>
        </authorList>
    </citation>
    <scope>NUCLEOTIDE SEQUENCE</scope>
    <source>
        <strain evidence="2">LEGE 11467</strain>
    </source>
</reference>
<comment type="caution">
    <text evidence="2">The sequence shown here is derived from an EMBL/GenBank/DDBJ whole genome shotgun (WGS) entry which is preliminary data.</text>
</comment>
<protein>
    <recommendedName>
        <fullName evidence="4">Bacterial OB-fold domain-containing protein</fullName>
    </recommendedName>
</protein>
<dbReference type="RefSeq" id="WP_264322136.1">
    <property type="nucleotide sequence ID" value="NZ_JADEXN010000272.1"/>
</dbReference>
<dbReference type="Proteomes" id="UP000621799">
    <property type="component" value="Unassembled WGS sequence"/>
</dbReference>
<evidence type="ECO:0000313" key="2">
    <source>
        <dbReference type="EMBL" id="MBE9041948.1"/>
    </source>
</evidence>
<dbReference type="EMBL" id="JADEXN010000272">
    <property type="protein sequence ID" value="MBE9041948.1"/>
    <property type="molecule type" value="Genomic_DNA"/>
</dbReference>
<evidence type="ECO:0000256" key="1">
    <source>
        <dbReference type="SAM" id="SignalP"/>
    </source>
</evidence>
<gene>
    <name evidence="2" type="ORF">IQ235_14285</name>
</gene>
<name>A0A928Z9R6_9CYAN</name>
<evidence type="ECO:0008006" key="4">
    <source>
        <dbReference type="Google" id="ProtNLM"/>
    </source>
</evidence>